<proteinExistence type="predicted"/>
<dbReference type="Proteomes" id="UP000476411">
    <property type="component" value="Chromosome"/>
</dbReference>
<keyword evidence="2" id="KW-1185">Reference proteome</keyword>
<protein>
    <submittedName>
        <fullName evidence="1">Uncharacterized protein</fullName>
    </submittedName>
</protein>
<dbReference type="EMBL" id="CP048113">
    <property type="protein sequence ID" value="QHS59871.1"/>
    <property type="molecule type" value="Genomic_DNA"/>
</dbReference>
<name>A0A6B9ZEE0_9BACT</name>
<dbReference type="RefSeq" id="WP_162331566.1">
    <property type="nucleotide sequence ID" value="NZ_CP048113.1"/>
</dbReference>
<sequence length="446" mass="48459">MTANRIVQHIFQQPDIKQVDESALERLVSTYPYFTAARLLLARKQYTVHKNLLSPAVKKAQQYSNNMHYFYRFVTTDEKSMAVAEPVTAPVETAEVLAVTQPETAPVEVPVPVSEPVAEVVAPALAPATTALPATAEPEAVTAPINAPVAEEIIPAPAETPEVPVAAAKLVTPAPVVTAPIPEAITEIPVVETPAPDPIPAFIPEAPVTAATIATEQMANPVMEINIPVAEAVSPVAEVPAAEVMAQEEEITVTEEEVIAAPVQAAAVTETPVQAATPAEPVSRPSDETDSIKIYPLDTSAPAEGALTFQPLYSDDYFAYKRLKDPVNAETLSDKGAAEMKSFTSWLREMKDTFAEKASKKWYQEQMHRSYEDANPEVSEAVEKMAMSSITLNNDIVSETLAEIWARQQQYQTAILIYQKLSLLNPNKSAYFAQKIKELQLLTEKS</sequence>
<organism evidence="1 2">
    <name type="scientific">Chitinophaga agri</name>
    <dbReference type="NCBI Taxonomy" id="2703787"/>
    <lineage>
        <taxon>Bacteria</taxon>
        <taxon>Pseudomonadati</taxon>
        <taxon>Bacteroidota</taxon>
        <taxon>Chitinophagia</taxon>
        <taxon>Chitinophagales</taxon>
        <taxon>Chitinophagaceae</taxon>
        <taxon>Chitinophaga</taxon>
    </lineage>
</organism>
<evidence type="ECO:0000313" key="1">
    <source>
        <dbReference type="EMBL" id="QHS59871.1"/>
    </source>
</evidence>
<gene>
    <name evidence="1" type="ORF">GWR21_09795</name>
</gene>
<dbReference type="KEGG" id="chih:GWR21_09795"/>
<evidence type="ECO:0000313" key="2">
    <source>
        <dbReference type="Proteomes" id="UP000476411"/>
    </source>
</evidence>
<accession>A0A6B9ZEE0</accession>
<reference evidence="1 2" key="1">
    <citation type="submission" date="2020-01" db="EMBL/GenBank/DDBJ databases">
        <title>Complete genome sequence of Chitinophaga sp. H33E-04 isolated from quinoa roots.</title>
        <authorList>
            <person name="Weon H.-Y."/>
            <person name="Lee S.A."/>
        </authorList>
    </citation>
    <scope>NUCLEOTIDE SEQUENCE [LARGE SCALE GENOMIC DNA]</scope>
    <source>
        <strain evidence="1 2">H33E-04</strain>
    </source>
</reference>
<dbReference type="AlphaFoldDB" id="A0A6B9ZEE0"/>